<dbReference type="Proteomes" id="UP000189137">
    <property type="component" value="Unassembled WGS sequence"/>
</dbReference>
<reference evidence="1 2" key="1">
    <citation type="submission" date="2017-02" db="EMBL/GenBank/DDBJ databases">
        <authorList>
            <consortium name="Pathogen Informatics"/>
        </authorList>
    </citation>
    <scope>NUCLEOTIDE SEQUENCE [LARGE SCALE GENOMIC DNA]</scope>
    <source>
        <strain evidence="1 2">VRECD0157</strain>
    </source>
</reference>
<proteinExistence type="predicted"/>
<sequence length="32" mass="4240">MENNFWWSFMDLEEAEKSCYRRKYKRLRKCYK</sequence>
<gene>
    <name evidence="1" type="ORF">SAMEA3375112_01968</name>
</gene>
<organism evidence="1 2">
    <name type="scientific">Clostridioides difficile</name>
    <name type="common">Peptoclostridium difficile</name>
    <dbReference type="NCBI Taxonomy" id="1496"/>
    <lineage>
        <taxon>Bacteria</taxon>
        <taxon>Bacillati</taxon>
        <taxon>Bacillota</taxon>
        <taxon>Clostridia</taxon>
        <taxon>Peptostreptococcales</taxon>
        <taxon>Peptostreptococcaceae</taxon>
        <taxon>Clostridioides</taxon>
    </lineage>
</organism>
<name>A0A9X8WQI7_CLODI</name>
<dbReference type="EMBL" id="FUPS01000006">
    <property type="protein sequence ID" value="SJS39397.1"/>
    <property type="molecule type" value="Genomic_DNA"/>
</dbReference>
<comment type="caution">
    <text evidence="1">The sequence shown here is derived from an EMBL/GenBank/DDBJ whole genome shotgun (WGS) entry which is preliminary data.</text>
</comment>
<accession>A0A9X8WQI7</accession>
<protein>
    <submittedName>
        <fullName evidence="1">Uncharacterized protein</fullName>
    </submittedName>
</protein>
<dbReference type="AlphaFoldDB" id="A0A9X8WQI7"/>
<evidence type="ECO:0000313" key="2">
    <source>
        <dbReference type="Proteomes" id="UP000189137"/>
    </source>
</evidence>
<evidence type="ECO:0000313" key="1">
    <source>
        <dbReference type="EMBL" id="SJS39397.1"/>
    </source>
</evidence>